<proteinExistence type="predicted"/>
<name>A0A3N1HF42_9PSEU</name>
<protein>
    <submittedName>
        <fullName evidence="2">Uncharacterized protein</fullName>
    </submittedName>
</protein>
<dbReference type="Proteomes" id="UP000268727">
    <property type="component" value="Unassembled WGS sequence"/>
</dbReference>
<dbReference type="AlphaFoldDB" id="A0A3N1HF42"/>
<gene>
    <name evidence="2" type="ORF">EDD40_6556</name>
</gene>
<accession>A0A3N1HF42</accession>
<feature type="compositionally biased region" description="Basic and acidic residues" evidence="1">
    <location>
        <begin position="32"/>
        <end position="50"/>
    </location>
</feature>
<organism evidence="2 3">
    <name type="scientific">Saccharothrix texasensis</name>
    <dbReference type="NCBI Taxonomy" id="103734"/>
    <lineage>
        <taxon>Bacteria</taxon>
        <taxon>Bacillati</taxon>
        <taxon>Actinomycetota</taxon>
        <taxon>Actinomycetes</taxon>
        <taxon>Pseudonocardiales</taxon>
        <taxon>Pseudonocardiaceae</taxon>
        <taxon>Saccharothrix</taxon>
    </lineage>
</organism>
<comment type="caution">
    <text evidence="2">The sequence shown here is derived from an EMBL/GenBank/DDBJ whole genome shotgun (WGS) entry which is preliminary data.</text>
</comment>
<evidence type="ECO:0000313" key="2">
    <source>
        <dbReference type="EMBL" id="ROP41131.1"/>
    </source>
</evidence>
<reference evidence="2 3" key="1">
    <citation type="submission" date="2018-11" db="EMBL/GenBank/DDBJ databases">
        <title>Sequencing the genomes of 1000 actinobacteria strains.</title>
        <authorList>
            <person name="Klenk H.-P."/>
        </authorList>
    </citation>
    <scope>NUCLEOTIDE SEQUENCE [LARGE SCALE GENOMIC DNA]</scope>
    <source>
        <strain evidence="2 3">DSM 44231</strain>
    </source>
</reference>
<sequence length="107" mass="11764">MLTALAAVLALATGLFTVLYLGERADRDALAATRSDQERSLADVTGKQEEVDATLESNRSRESTLSGEHDLLTRCVEAAKGYFDLPPEQTPESSRLFRVMYDVCPQI</sequence>
<dbReference type="EMBL" id="RJKM01000001">
    <property type="protein sequence ID" value="ROP41131.1"/>
    <property type="molecule type" value="Genomic_DNA"/>
</dbReference>
<keyword evidence="3" id="KW-1185">Reference proteome</keyword>
<feature type="region of interest" description="Disordered" evidence="1">
    <location>
        <begin position="32"/>
        <end position="66"/>
    </location>
</feature>
<evidence type="ECO:0000256" key="1">
    <source>
        <dbReference type="SAM" id="MobiDB-lite"/>
    </source>
</evidence>
<evidence type="ECO:0000313" key="3">
    <source>
        <dbReference type="Proteomes" id="UP000268727"/>
    </source>
</evidence>